<gene>
    <name evidence="3" type="ORF">OH76DRAFT_497726</name>
</gene>
<dbReference type="Pfam" id="PF06330">
    <property type="entry name" value="TRI5"/>
    <property type="match status" value="1"/>
</dbReference>
<dbReference type="Gene3D" id="1.10.600.10">
    <property type="entry name" value="Farnesyl Diphosphate Synthase"/>
    <property type="match status" value="1"/>
</dbReference>
<accession>A0A371DBU2</accession>
<dbReference type="AlphaFoldDB" id="A0A371DBU2"/>
<dbReference type="OrthoDB" id="2998174at2759"/>
<evidence type="ECO:0000313" key="4">
    <source>
        <dbReference type="Proteomes" id="UP000256964"/>
    </source>
</evidence>
<reference evidence="3 4" key="1">
    <citation type="journal article" date="2018" name="Biotechnol. Biofuels">
        <title>Integrative visual omics of the white-rot fungus Polyporus brumalis exposes the biotechnological potential of its oxidative enzymes for delignifying raw plant biomass.</title>
        <authorList>
            <person name="Miyauchi S."/>
            <person name="Rancon A."/>
            <person name="Drula E."/>
            <person name="Hage H."/>
            <person name="Chaduli D."/>
            <person name="Favel A."/>
            <person name="Grisel S."/>
            <person name="Henrissat B."/>
            <person name="Herpoel-Gimbert I."/>
            <person name="Ruiz-Duenas F.J."/>
            <person name="Chevret D."/>
            <person name="Hainaut M."/>
            <person name="Lin J."/>
            <person name="Wang M."/>
            <person name="Pangilinan J."/>
            <person name="Lipzen A."/>
            <person name="Lesage-Meessen L."/>
            <person name="Navarro D."/>
            <person name="Riley R."/>
            <person name="Grigoriev I.V."/>
            <person name="Zhou S."/>
            <person name="Raouche S."/>
            <person name="Rosso M.N."/>
        </authorList>
    </citation>
    <scope>NUCLEOTIDE SEQUENCE [LARGE SCALE GENOMIC DNA]</scope>
    <source>
        <strain evidence="3 4">BRFM 1820</strain>
    </source>
</reference>
<dbReference type="SFLD" id="SFLDG01021">
    <property type="entry name" value="Trichodiene_Synthase_Like"/>
    <property type="match status" value="1"/>
</dbReference>
<dbReference type="EMBL" id="KZ857402">
    <property type="protein sequence ID" value="RDX49922.1"/>
    <property type="molecule type" value="Genomic_DNA"/>
</dbReference>
<proteinExistence type="inferred from homology"/>
<evidence type="ECO:0000256" key="1">
    <source>
        <dbReference type="ARBA" id="ARBA00007946"/>
    </source>
</evidence>
<protein>
    <submittedName>
        <fullName evidence="3">Terpenoid synthase</fullName>
    </submittedName>
</protein>
<dbReference type="InterPro" id="IPR024652">
    <property type="entry name" value="Trichodiene_synth"/>
</dbReference>
<name>A0A371DBU2_9APHY</name>
<dbReference type="SUPFAM" id="SSF48576">
    <property type="entry name" value="Terpenoid synthases"/>
    <property type="match status" value="1"/>
</dbReference>
<keyword evidence="2" id="KW-0456">Lyase</keyword>
<dbReference type="GO" id="GO:0016838">
    <property type="term" value="F:carbon-oxygen lyase activity, acting on phosphates"/>
    <property type="evidence" value="ECO:0007669"/>
    <property type="project" value="InterPro"/>
</dbReference>
<dbReference type="SFLD" id="SFLDS00005">
    <property type="entry name" value="Isoprenoid_Synthase_Type_I"/>
    <property type="match status" value="1"/>
</dbReference>
<dbReference type="InterPro" id="IPR008949">
    <property type="entry name" value="Isoprenoid_synthase_dom_sf"/>
</dbReference>
<dbReference type="STRING" id="139420.A0A371DBU2"/>
<evidence type="ECO:0000313" key="3">
    <source>
        <dbReference type="EMBL" id="RDX49922.1"/>
    </source>
</evidence>
<dbReference type="Proteomes" id="UP000256964">
    <property type="component" value="Unassembled WGS sequence"/>
</dbReference>
<organism evidence="3 4">
    <name type="scientific">Lentinus brumalis</name>
    <dbReference type="NCBI Taxonomy" id="2498619"/>
    <lineage>
        <taxon>Eukaryota</taxon>
        <taxon>Fungi</taxon>
        <taxon>Dikarya</taxon>
        <taxon>Basidiomycota</taxon>
        <taxon>Agaricomycotina</taxon>
        <taxon>Agaricomycetes</taxon>
        <taxon>Polyporales</taxon>
        <taxon>Polyporaceae</taxon>
        <taxon>Lentinus</taxon>
    </lineage>
</organism>
<comment type="similarity">
    <text evidence="1">Belongs to the trichodiene synthase family.</text>
</comment>
<sequence>MTPSPVQVCECDSEDVGARSLTCRTGDCDLETRDIIREFLQSSGYEPHITPPNAQLRIAVTDALVSWKSRDSIEVIEKFVDCACDFAETAYGHISPEHLHYVALYTAIILYIDDLGGTHLDAIQQFVARFTRGDKQLSPALDTLVDLLRGAHQLWTQVGADAVIAGTLDAVTAMYIEYTTEEMEIKPHATWFPYYLRTRSGICPPYIHFIFMKSWRATSDSYLQMMPYMERWVVGANDILSFHKEQLAGETKNYIHMRACAEQTTPINVLRDLCDETLHSDRHILTLAGRDNELAELWQKYVQGTLEFHVNTRRYRLHELGLTTKGQEL</sequence>
<keyword evidence="4" id="KW-1185">Reference proteome</keyword>
<evidence type="ECO:0000256" key="2">
    <source>
        <dbReference type="ARBA" id="ARBA00023239"/>
    </source>
</evidence>